<name>A0A6L3GLF2_BACFG</name>
<dbReference type="EMBL" id="VWEQ01000156">
    <property type="protein sequence ID" value="KAA4742720.1"/>
    <property type="molecule type" value="Genomic_DNA"/>
</dbReference>
<gene>
    <name evidence="1" type="ORF">F3B44_25580</name>
</gene>
<organism evidence="1 2">
    <name type="scientific">Bacteroides fragilis</name>
    <dbReference type="NCBI Taxonomy" id="817"/>
    <lineage>
        <taxon>Bacteria</taxon>
        <taxon>Pseudomonadati</taxon>
        <taxon>Bacteroidota</taxon>
        <taxon>Bacteroidia</taxon>
        <taxon>Bacteroidales</taxon>
        <taxon>Bacteroidaceae</taxon>
        <taxon>Bacteroides</taxon>
    </lineage>
</organism>
<dbReference type="Proteomes" id="UP000479773">
    <property type="component" value="Unassembled WGS sequence"/>
</dbReference>
<evidence type="ECO:0000313" key="2">
    <source>
        <dbReference type="Proteomes" id="UP000479773"/>
    </source>
</evidence>
<accession>A0A6L3GLF2</accession>
<protein>
    <submittedName>
        <fullName evidence="1">Type VI secretion system membrane-associated complex protein TssK</fullName>
    </submittedName>
</protein>
<dbReference type="AlphaFoldDB" id="A0A6L3GLF2"/>
<comment type="caution">
    <text evidence="1">The sequence shown here is derived from an EMBL/GenBank/DDBJ whole genome shotgun (WGS) entry which is preliminary data.</text>
</comment>
<sequence length="48" mass="5524">AFMYTLTELCQRLSTLEYIGQHKENIVVSERTTGNNTTGQNKTWSIMD</sequence>
<proteinExistence type="predicted"/>
<evidence type="ECO:0000313" key="1">
    <source>
        <dbReference type="EMBL" id="KAA4742720.1"/>
    </source>
</evidence>
<feature type="non-terminal residue" evidence="1">
    <location>
        <position position="1"/>
    </location>
</feature>
<reference evidence="1 2" key="1">
    <citation type="journal article" date="2019" name="Nat. Med.">
        <title>A library of human gut bacterial isolates paired with longitudinal multiomics data enables mechanistic microbiome research.</title>
        <authorList>
            <person name="Poyet M."/>
            <person name="Groussin M."/>
            <person name="Gibbons S.M."/>
            <person name="Avila-Pacheco J."/>
            <person name="Jiang X."/>
            <person name="Kearney S.M."/>
            <person name="Perrotta A.R."/>
            <person name="Berdy B."/>
            <person name="Zhao S."/>
            <person name="Lieberman T.D."/>
            <person name="Swanson P.K."/>
            <person name="Smith M."/>
            <person name="Roesemann S."/>
            <person name="Alexander J.E."/>
            <person name="Rich S.A."/>
            <person name="Livny J."/>
            <person name="Vlamakis H."/>
            <person name="Clish C."/>
            <person name="Bullock K."/>
            <person name="Deik A."/>
            <person name="Scott J."/>
            <person name="Pierce K.A."/>
            <person name="Xavier R.J."/>
            <person name="Alm E.J."/>
        </authorList>
    </citation>
    <scope>NUCLEOTIDE SEQUENCE [LARGE SCALE GENOMIC DNA]</scope>
    <source>
        <strain evidence="1 2">BIOML-A106</strain>
    </source>
</reference>